<keyword evidence="2" id="KW-1185">Reference proteome</keyword>
<proteinExistence type="predicted"/>
<dbReference type="RefSeq" id="WP_102589638.1">
    <property type="nucleotide sequence ID" value="NZ_BNAE01000001.1"/>
</dbReference>
<protein>
    <submittedName>
        <fullName evidence="1">Uncharacterized protein</fullName>
    </submittedName>
</protein>
<organism evidence="1 2">
    <name type="scientific">Halomonas urumqiensis</name>
    <dbReference type="NCBI Taxonomy" id="1684789"/>
    <lineage>
        <taxon>Bacteria</taxon>
        <taxon>Pseudomonadati</taxon>
        <taxon>Pseudomonadota</taxon>
        <taxon>Gammaproteobacteria</taxon>
        <taxon>Oceanospirillales</taxon>
        <taxon>Halomonadaceae</taxon>
        <taxon>Halomonas</taxon>
    </lineage>
</organism>
<reference evidence="1 2" key="1">
    <citation type="submission" date="2018-01" db="EMBL/GenBank/DDBJ databases">
        <title>Halomonas endophytica sp. nov., isolated from storage liquid in the stems of Populus euphratica.</title>
        <authorList>
            <person name="Chen C."/>
        </authorList>
    </citation>
    <scope>NUCLEOTIDE SEQUENCE [LARGE SCALE GENOMIC DNA]</scope>
    <source>
        <strain evidence="1 2">BZ-SZ-XJ27</strain>
    </source>
</reference>
<sequence length="205" mass="22506">MILRTLSLLRSLQGANDTFQDVQGRVQRACDYRWLRGELASGCVTAWHSVLADGTPALGITLPFAATRQRLRGGNWPTDAAARERCFVTGADACRAAGAPGFRTLESLSQGVVHGGINVMRDAARFAYLQEHQALRLTWRSTPSLPAELTRRLPGAPGDGDGWLLLEVRVPAPSRAQTQSDHLDGEWLDARLDHYRRILPPSATR</sequence>
<dbReference type="Proteomes" id="UP000235547">
    <property type="component" value="Unassembled WGS sequence"/>
</dbReference>
<dbReference type="EMBL" id="PNRG01000033">
    <property type="protein sequence ID" value="PMR78578.1"/>
    <property type="molecule type" value="Genomic_DNA"/>
</dbReference>
<accession>A0A2N7UDP5</accession>
<evidence type="ECO:0000313" key="1">
    <source>
        <dbReference type="EMBL" id="PMR78578.1"/>
    </source>
</evidence>
<comment type="caution">
    <text evidence="1">The sequence shown here is derived from an EMBL/GenBank/DDBJ whole genome shotgun (WGS) entry which is preliminary data.</text>
</comment>
<name>A0A2N7UDP5_9GAMM</name>
<evidence type="ECO:0000313" key="2">
    <source>
        <dbReference type="Proteomes" id="UP000235547"/>
    </source>
</evidence>
<dbReference type="AlphaFoldDB" id="A0A2N7UDP5"/>
<dbReference type="OrthoDB" id="6161673at2"/>
<gene>
    <name evidence="1" type="ORF">C1H70_17740</name>
</gene>